<dbReference type="Pfam" id="PF00010">
    <property type="entry name" value="HLH"/>
    <property type="match status" value="1"/>
</dbReference>
<feature type="region of interest" description="Disordered" evidence="1">
    <location>
        <begin position="440"/>
        <end position="474"/>
    </location>
</feature>
<feature type="region of interest" description="Disordered" evidence="1">
    <location>
        <begin position="991"/>
        <end position="1021"/>
    </location>
</feature>
<evidence type="ECO:0000256" key="1">
    <source>
        <dbReference type="SAM" id="MobiDB-lite"/>
    </source>
</evidence>
<comment type="caution">
    <text evidence="3">The sequence shown here is derived from an EMBL/GenBank/DDBJ whole genome shotgun (WGS) entry which is preliminary data.</text>
</comment>
<dbReference type="EMBL" id="CALNXJ010000039">
    <property type="protein sequence ID" value="CAH3144330.1"/>
    <property type="molecule type" value="Genomic_DNA"/>
</dbReference>
<feature type="domain" description="BHLH" evidence="2">
    <location>
        <begin position="557"/>
        <end position="607"/>
    </location>
</feature>
<feature type="compositionally biased region" description="Basic residues" evidence="1">
    <location>
        <begin position="1002"/>
        <end position="1021"/>
    </location>
</feature>
<reference evidence="3 4" key="1">
    <citation type="submission" date="2022-05" db="EMBL/GenBank/DDBJ databases">
        <authorList>
            <consortium name="Genoscope - CEA"/>
            <person name="William W."/>
        </authorList>
    </citation>
    <scope>NUCLEOTIDE SEQUENCE [LARGE SCALE GENOMIC DNA]</scope>
</reference>
<protein>
    <recommendedName>
        <fullName evidence="2">BHLH domain-containing protein</fullName>
    </recommendedName>
</protein>
<sequence length="1021" mass="112209">GDLTLTNFTAFQNSDQVIICSAEPVSDADTSLTGAGFLFPANHSSQGVSGTMSYHSVPCSKSVLTLSMPSPMAALVPVTNSDIPVRQLQEQTLSPKSGFFSNKEELDHNDAISAEYQLLNYNTEEERGNDCSFTLNQENFSTAVIDDESCDDSFMQTMNDSAHAFNEQYRVKRDVRETFPNVPAEAFSPEAFISSIPMFCKISQKRPATIRPKLNTNDTSSYCEYGDADQCYSSPSAGVVIPNKILHSAFFMPGNSQGVPIAPKPCPNEKVSCYVLVVPAPLYHENCAPLKCLQTQQEQHEEDVDFVPSKTHMVVTEHTIAPEGGTPLQNTEFEHQSMQWNPHPLKPVRTALPSTILRVSPSPHEGSTSSPIITVSTTSTPIQPLQGRKQQYVIAQGNDRHSKGLSTYKDSLTTSTGEENHQPIYLQGLPPQGFRRLLKSKEGSGSERTSKRSLAPLFSELSTSPGQEATVPQMEKSPLTCIKIKAPYEMNVPQTVRTVRILFLLDNEVFDVKLFVSIVSIVSECRDNPESEPSLDCNVTESVEIIATPTTTGKRGEDKEKKKLRDRRYDAELKKAFHHLRQVVPCVQRNSTRGQILQETIKYIGILEKKVTDAGLWSTLQSLEAQRNAQLQGFLEETSTVEEEQGITIDNLLSPVSHDVPDICNNLVLRALTEEESCENSQEETATVLTSPLILISPISLPTEELSCTFVSPEEAVSVDSVDTYEEGITVAELPLSVPLQHIQFLTVDQSDETSVLAPQLPEQPSSQEPRTRLIPVVEVPAFTNDSVFSGKSHEVQKSPQQDSFLSAVTTISQESLSDLGVTLSPLLSPLGILFSPEGDRRQDPTNAVVVESTEETEAISSSSTDPASNDVMSSICSDMTSIAASVEVTTAQMSKRTLQNSKTRKSPRSSSIQIVPSLSPQLVDESKRGISRFNDRRVLQDQSNFDEANSPLIGNGRGRRRKLKDRSPELAFVDHTDENFCFATDQSCTPPSRVSGVLLTGKKKTPSSRGRVAAKRGRRM</sequence>
<proteinExistence type="predicted"/>
<evidence type="ECO:0000313" key="4">
    <source>
        <dbReference type="Proteomes" id="UP001159428"/>
    </source>
</evidence>
<organism evidence="3 4">
    <name type="scientific">Pocillopora meandrina</name>
    <dbReference type="NCBI Taxonomy" id="46732"/>
    <lineage>
        <taxon>Eukaryota</taxon>
        <taxon>Metazoa</taxon>
        <taxon>Cnidaria</taxon>
        <taxon>Anthozoa</taxon>
        <taxon>Hexacorallia</taxon>
        <taxon>Scleractinia</taxon>
        <taxon>Astrocoeniina</taxon>
        <taxon>Pocilloporidae</taxon>
        <taxon>Pocillopora</taxon>
    </lineage>
</organism>
<accession>A0AAU9XCQ3</accession>
<dbReference type="AlphaFoldDB" id="A0AAU9XCQ3"/>
<gene>
    <name evidence="3" type="ORF">PMEA_00020977</name>
</gene>
<dbReference type="Proteomes" id="UP001159428">
    <property type="component" value="Unassembled WGS sequence"/>
</dbReference>
<dbReference type="Gene3D" id="4.10.280.10">
    <property type="entry name" value="Helix-loop-helix DNA-binding domain"/>
    <property type="match status" value="1"/>
</dbReference>
<dbReference type="PROSITE" id="PS50888">
    <property type="entry name" value="BHLH"/>
    <property type="match status" value="1"/>
</dbReference>
<evidence type="ECO:0000313" key="3">
    <source>
        <dbReference type="EMBL" id="CAH3144330.1"/>
    </source>
</evidence>
<dbReference type="GO" id="GO:0046983">
    <property type="term" value="F:protein dimerization activity"/>
    <property type="evidence" value="ECO:0007669"/>
    <property type="project" value="InterPro"/>
</dbReference>
<feature type="region of interest" description="Disordered" evidence="1">
    <location>
        <begin position="892"/>
        <end position="914"/>
    </location>
</feature>
<dbReference type="CDD" id="cd00083">
    <property type="entry name" value="bHLH_SF"/>
    <property type="match status" value="1"/>
</dbReference>
<dbReference type="SUPFAM" id="SSF47459">
    <property type="entry name" value="HLH, helix-loop-helix DNA-binding domain"/>
    <property type="match status" value="1"/>
</dbReference>
<dbReference type="InterPro" id="IPR036638">
    <property type="entry name" value="HLH_DNA-bd_sf"/>
</dbReference>
<evidence type="ECO:0000259" key="2">
    <source>
        <dbReference type="PROSITE" id="PS50888"/>
    </source>
</evidence>
<feature type="compositionally biased region" description="Basic and acidic residues" evidence="1">
    <location>
        <begin position="440"/>
        <end position="450"/>
    </location>
</feature>
<feature type="non-terminal residue" evidence="3">
    <location>
        <position position="1"/>
    </location>
</feature>
<feature type="compositionally biased region" description="Polar residues" evidence="1">
    <location>
        <begin position="892"/>
        <end position="902"/>
    </location>
</feature>
<dbReference type="SMART" id="SM00353">
    <property type="entry name" value="HLH"/>
    <property type="match status" value="1"/>
</dbReference>
<feature type="region of interest" description="Disordered" evidence="1">
    <location>
        <begin position="852"/>
        <end position="873"/>
    </location>
</feature>
<dbReference type="InterPro" id="IPR011598">
    <property type="entry name" value="bHLH_dom"/>
</dbReference>
<keyword evidence="4" id="KW-1185">Reference proteome</keyword>
<name>A0AAU9XCQ3_9CNID</name>